<reference evidence="1 2" key="1">
    <citation type="submission" date="2021-03" db="EMBL/GenBank/DDBJ databases">
        <title>Geobacter metallireducens gen. nov. sp. nov., a microorganism capable of coupling the complete oxidation of organic compounds to the reduction of iron and other metals.</title>
        <authorList>
            <person name="Li Y."/>
        </authorList>
    </citation>
    <scope>NUCLEOTIDE SEQUENCE [LARGE SCALE GENOMIC DNA]</scope>
    <source>
        <strain evidence="1 2">Jerry-YX</strain>
    </source>
</reference>
<dbReference type="InterPro" id="IPR008969">
    <property type="entry name" value="CarboxyPept-like_regulatory"/>
</dbReference>
<name>A0ABX7Q7C9_9BACT</name>
<proteinExistence type="predicted"/>
<evidence type="ECO:0000313" key="2">
    <source>
        <dbReference type="Proteomes" id="UP000663651"/>
    </source>
</evidence>
<organism evidence="1 2">
    <name type="scientific">Geobacter benzoatilyticus</name>
    <dbReference type="NCBI Taxonomy" id="2815309"/>
    <lineage>
        <taxon>Bacteria</taxon>
        <taxon>Pseudomonadati</taxon>
        <taxon>Thermodesulfobacteriota</taxon>
        <taxon>Desulfuromonadia</taxon>
        <taxon>Geobacterales</taxon>
        <taxon>Geobacteraceae</taxon>
        <taxon>Geobacter</taxon>
    </lineage>
</organism>
<sequence length="264" mass="28428">MKKVCSLWLFLVVVFAGIGAYAGSDGKGRITGAMMLNNGEPMANGTAFLFRDVTGPPPIPEKYWRVPDEIVGIDASGRFVAEVPEGTYYLGAIKRISGNELGAPNDGDYFLINRDEKGNPKPYLVKAGETTDVGTISSVHPFSRATYLKQEGITAIAGTVTDEKGKPVERALVFAFATPTMVGKPLFVSERTGKNGEFFLRVDKGGTYYLKSREVYGGGAPKAGEIIGGYGERMPEPVSVETGKTAKGVDLRVIRFKGRGPFKQ</sequence>
<dbReference type="SUPFAM" id="SSF49464">
    <property type="entry name" value="Carboxypeptidase regulatory domain-like"/>
    <property type="match status" value="1"/>
</dbReference>
<gene>
    <name evidence="1" type="ORF">JZM60_08420</name>
</gene>
<dbReference type="Proteomes" id="UP000663651">
    <property type="component" value="Chromosome"/>
</dbReference>
<accession>A0ABX7Q7C9</accession>
<protein>
    <submittedName>
        <fullName evidence="1">Carboxypeptidase regulatory-like domain-containing protein</fullName>
    </submittedName>
</protein>
<evidence type="ECO:0000313" key="1">
    <source>
        <dbReference type="EMBL" id="QSV47269.1"/>
    </source>
</evidence>
<keyword evidence="2" id="KW-1185">Reference proteome</keyword>
<dbReference type="EMBL" id="CP071382">
    <property type="protein sequence ID" value="QSV47269.1"/>
    <property type="molecule type" value="Genomic_DNA"/>
</dbReference>
<dbReference type="RefSeq" id="WP_207165354.1">
    <property type="nucleotide sequence ID" value="NZ_CP071382.1"/>
</dbReference>